<dbReference type="NCBIfam" id="NF004363">
    <property type="entry name" value="PRK05738.2-4"/>
    <property type="match status" value="1"/>
</dbReference>
<keyword evidence="2 4" id="KW-0689">Ribosomal protein</keyword>
<dbReference type="GO" id="GO:0003735">
    <property type="term" value="F:structural constituent of ribosome"/>
    <property type="evidence" value="ECO:0007669"/>
    <property type="project" value="InterPro"/>
</dbReference>
<dbReference type="GO" id="GO:0019843">
    <property type="term" value="F:rRNA binding"/>
    <property type="evidence" value="ECO:0007669"/>
    <property type="project" value="UniProtKB-UniRule"/>
</dbReference>
<proteinExistence type="inferred from homology"/>
<dbReference type="AlphaFoldDB" id="A0A1F8GED4"/>
<evidence type="ECO:0000256" key="3">
    <source>
        <dbReference type="ARBA" id="ARBA00023274"/>
    </source>
</evidence>
<comment type="function">
    <text evidence="4">One of the early assembly proteins it binds 23S rRNA. One of the proteins that surrounds the polypeptide exit tunnel on the outside of the ribosome. Forms the main docking site for trigger factor binding to the ribosome.</text>
</comment>
<dbReference type="SUPFAM" id="SSF54189">
    <property type="entry name" value="Ribosomal proteins S24e, L23 and L15e"/>
    <property type="match status" value="1"/>
</dbReference>
<sequence length="94" mass="10562">MPKEYGVLKGFYISEKASGLASFNQYVFKVFDGVTKNEIKKQVENSFSVKVKGVKIINLPRKRRSVGRHVGFKSGFKKAIVVLEKGHSIEGFQP</sequence>
<dbReference type="STRING" id="1802695.A3A13_00220"/>
<dbReference type="InterPro" id="IPR012678">
    <property type="entry name" value="Ribosomal_uL23/eL15/eS24_sf"/>
</dbReference>
<dbReference type="Gene3D" id="3.30.70.330">
    <property type="match status" value="1"/>
</dbReference>
<dbReference type="Pfam" id="PF00276">
    <property type="entry name" value="Ribosomal_L23"/>
    <property type="match status" value="1"/>
</dbReference>
<organism evidence="5 6">
    <name type="scientific">Candidatus Yanofskybacteria bacterium RIFCSPLOWO2_01_FULL_43_22</name>
    <dbReference type="NCBI Taxonomy" id="1802695"/>
    <lineage>
        <taxon>Bacteria</taxon>
        <taxon>Candidatus Yanofskyibacteriota</taxon>
    </lineage>
</organism>
<dbReference type="InterPro" id="IPR012677">
    <property type="entry name" value="Nucleotide-bd_a/b_plait_sf"/>
</dbReference>
<keyword evidence="3 4" id="KW-0687">Ribonucleoprotein</keyword>
<keyword evidence="4" id="KW-0699">rRNA-binding</keyword>
<dbReference type="GO" id="GO:0005840">
    <property type="term" value="C:ribosome"/>
    <property type="evidence" value="ECO:0007669"/>
    <property type="project" value="UniProtKB-KW"/>
</dbReference>
<gene>
    <name evidence="4" type="primary">rplW</name>
    <name evidence="5" type="ORF">A3A13_00220</name>
</gene>
<comment type="subunit">
    <text evidence="4">Part of the 50S ribosomal subunit. Contacts protein L29, and trigger factor when it is bound to the ribosome.</text>
</comment>
<name>A0A1F8GED4_9BACT</name>
<reference evidence="5 6" key="1">
    <citation type="journal article" date="2016" name="Nat. Commun.">
        <title>Thousands of microbial genomes shed light on interconnected biogeochemical processes in an aquifer system.</title>
        <authorList>
            <person name="Anantharaman K."/>
            <person name="Brown C.T."/>
            <person name="Hug L.A."/>
            <person name="Sharon I."/>
            <person name="Castelle C.J."/>
            <person name="Probst A.J."/>
            <person name="Thomas B.C."/>
            <person name="Singh A."/>
            <person name="Wilkins M.J."/>
            <person name="Karaoz U."/>
            <person name="Brodie E.L."/>
            <person name="Williams K.H."/>
            <person name="Hubbard S.S."/>
            <person name="Banfield J.F."/>
        </authorList>
    </citation>
    <scope>NUCLEOTIDE SEQUENCE [LARGE SCALE GENOMIC DNA]</scope>
</reference>
<dbReference type="GO" id="GO:1990904">
    <property type="term" value="C:ribonucleoprotein complex"/>
    <property type="evidence" value="ECO:0007669"/>
    <property type="project" value="UniProtKB-KW"/>
</dbReference>
<accession>A0A1F8GED4</accession>
<dbReference type="EMBL" id="MGKJ01000016">
    <property type="protein sequence ID" value="OGN23745.1"/>
    <property type="molecule type" value="Genomic_DNA"/>
</dbReference>
<dbReference type="HAMAP" id="MF_01369_B">
    <property type="entry name" value="Ribosomal_uL23_B"/>
    <property type="match status" value="1"/>
</dbReference>
<dbReference type="GO" id="GO:0006412">
    <property type="term" value="P:translation"/>
    <property type="evidence" value="ECO:0007669"/>
    <property type="project" value="UniProtKB-UniRule"/>
</dbReference>
<evidence type="ECO:0000256" key="1">
    <source>
        <dbReference type="ARBA" id="ARBA00006700"/>
    </source>
</evidence>
<evidence type="ECO:0000256" key="4">
    <source>
        <dbReference type="HAMAP-Rule" id="MF_01369"/>
    </source>
</evidence>
<evidence type="ECO:0000256" key="2">
    <source>
        <dbReference type="ARBA" id="ARBA00022980"/>
    </source>
</evidence>
<comment type="caution">
    <text evidence="5">The sequence shown here is derived from an EMBL/GenBank/DDBJ whole genome shotgun (WGS) entry which is preliminary data.</text>
</comment>
<dbReference type="Proteomes" id="UP000178911">
    <property type="component" value="Unassembled WGS sequence"/>
</dbReference>
<keyword evidence="4" id="KW-0694">RNA-binding</keyword>
<dbReference type="InterPro" id="IPR013025">
    <property type="entry name" value="Ribosomal_uL23-like"/>
</dbReference>
<evidence type="ECO:0000313" key="6">
    <source>
        <dbReference type="Proteomes" id="UP000178911"/>
    </source>
</evidence>
<protein>
    <recommendedName>
        <fullName evidence="4">Large ribosomal subunit protein uL23</fullName>
    </recommendedName>
</protein>
<comment type="similarity">
    <text evidence="1 4">Belongs to the universal ribosomal protein uL23 family.</text>
</comment>
<evidence type="ECO:0000313" key="5">
    <source>
        <dbReference type="EMBL" id="OGN23745.1"/>
    </source>
</evidence>